<proteinExistence type="inferred from homology"/>
<dbReference type="InterPro" id="IPR050346">
    <property type="entry name" value="FMO-like"/>
</dbReference>
<keyword evidence="4" id="KW-0560">Oxidoreductase</keyword>
<keyword evidence="3" id="KW-0274">FAD</keyword>
<dbReference type="GeneID" id="37078888"/>
<dbReference type="SUPFAM" id="SSF51905">
    <property type="entry name" value="FAD/NAD(P)-binding domain"/>
    <property type="match status" value="1"/>
</dbReference>
<evidence type="ECO:0000256" key="1">
    <source>
        <dbReference type="ARBA" id="ARBA00009183"/>
    </source>
</evidence>
<dbReference type="GO" id="GO:0050661">
    <property type="term" value="F:NADP binding"/>
    <property type="evidence" value="ECO:0007669"/>
    <property type="project" value="InterPro"/>
</dbReference>
<dbReference type="Proteomes" id="UP000248349">
    <property type="component" value="Unassembled WGS sequence"/>
</dbReference>
<dbReference type="Pfam" id="PF00743">
    <property type="entry name" value="FMO-like"/>
    <property type="match status" value="1"/>
</dbReference>
<dbReference type="EMBL" id="KZ821260">
    <property type="protein sequence ID" value="PYH41759.1"/>
    <property type="molecule type" value="Genomic_DNA"/>
</dbReference>
<dbReference type="PANTHER" id="PTHR23023">
    <property type="entry name" value="DIMETHYLANILINE MONOOXYGENASE"/>
    <property type="match status" value="1"/>
</dbReference>
<sequence length="215" mass="23182">METENVDLVINGAGWFGLAAANTAVEIDPSTNLVILDSATSIGGVWGQKRLYADLRTNNVVESYQFSDFPMTADRFDVAAGQQMSGPAVHDYLQAYADTFGVGEKVRLKSTVNEASYESDKHWTLEYTAAGEGTFRFIRTAKLIIATGLHLAAHSAQIVEAGLLQSTNFTRAPACIPNESLLQGDTTVTVLGGTKSAWMQRTLARPGVHRSIGLK</sequence>
<dbReference type="GO" id="GO:0004499">
    <property type="term" value="F:N,N-dimethylaniline monooxygenase activity"/>
    <property type="evidence" value="ECO:0007669"/>
    <property type="project" value="InterPro"/>
</dbReference>
<evidence type="ECO:0000313" key="5">
    <source>
        <dbReference type="EMBL" id="PYH41759.1"/>
    </source>
</evidence>
<dbReference type="OrthoDB" id="2915840at2759"/>
<comment type="similarity">
    <text evidence="1">Belongs to the FMO family.</text>
</comment>
<accession>A0A318Z427</accession>
<evidence type="ECO:0000256" key="4">
    <source>
        <dbReference type="ARBA" id="ARBA00023002"/>
    </source>
</evidence>
<dbReference type="GO" id="GO:0050660">
    <property type="term" value="F:flavin adenine dinucleotide binding"/>
    <property type="evidence" value="ECO:0007669"/>
    <property type="project" value="InterPro"/>
</dbReference>
<evidence type="ECO:0000256" key="3">
    <source>
        <dbReference type="ARBA" id="ARBA00022827"/>
    </source>
</evidence>
<protein>
    <submittedName>
        <fullName evidence="5">FAD/NAD(P)-binding domain-containing protein</fullName>
    </submittedName>
</protein>
<gene>
    <name evidence="5" type="ORF">BP01DRAFT_386133</name>
</gene>
<dbReference type="InterPro" id="IPR020946">
    <property type="entry name" value="Flavin_mOase-like"/>
</dbReference>
<organism evidence="5 6">
    <name type="scientific">Aspergillus saccharolyticus JOP 1030-1</name>
    <dbReference type="NCBI Taxonomy" id="1450539"/>
    <lineage>
        <taxon>Eukaryota</taxon>
        <taxon>Fungi</taxon>
        <taxon>Dikarya</taxon>
        <taxon>Ascomycota</taxon>
        <taxon>Pezizomycotina</taxon>
        <taxon>Eurotiomycetes</taxon>
        <taxon>Eurotiomycetidae</taxon>
        <taxon>Eurotiales</taxon>
        <taxon>Aspergillaceae</taxon>
        <taxon>Aspergillus</taxon>
        <taxon>Aspergillus subgen. Circumdati</taxon>
    </lineage>
</organism>
<dbReference type="STRING" id="1450539.A0A318Z427"/>
<dbReference type="RefSeq" id="XP_025427741.1">
    <property type="nucleotide sequence ID" value="XM_025577659.1"/>
</dbReference>
<evidence type="ECO:0000313" key="6">
    <source>
        <dbReference type="Proteomes" id="UP000248349"/>
    </source>
</evidence>
<dbReference type="AlphaFoldDB" id="A0A318Z427"/>
<dbReference type="Gene3D" id="3.50.50.60">
    <property type="entry name" value="FAD/NAD(P)-binding domain"/>
    <property type="match status" value="1"/>
</dbReference>
<name>A0A318Z427_9EURO</name>
<keyword evidence="6" id="KW-1185">Reference proteome</keyword>
<keyword evidence="2" id="KW-0285">Flavoprotein</keyword>
<reference evidence="5 6" key="1">
    <citation type="submission" date="2016-12" db="EMBL/GenBank/DDBJ databases">
        <title>The genomes of Aspergillus section Nigri reveals drivers in fungal speciation.</title>
        <authorList>
            <consortium name="DOE Joint Genome Institute"/>
            <person name="Vesth T.C."/>
            <person name="Nybo J."/>
            <person name="Theobald S."/>
            <person name="Brandl J."/>
            <person name="Frisvad J.C."/>
            <person name="Nielsen K.F."/>
            <person name="Lyhne E.K."/>
            <person name="Kogle M.E."/>
            <person name="Kuo A."/>
            <person name="Riley R."/>
            <person name="Clum A."/>
            <person name="Nolan M."/>
            <person name="Lipzen A."/>
            <person name="Salamov A."/>
            <person name="Henrissat B."/>
            <person name="Wiebenga A."/>
            <person name="De Vries R.P."/>
            <person name="Grigoriev I.V."/>
            <person name="Mortensen U.H."/>
            <person name="Andersen M.R."/>
            <person name="Baker S.E."/>
        </authorList>
    </citation>
    <scope>NUCLEOTIDE SEQUENCE [LARGE SCALE GENOMIC DNA]</scope>
    <source>
        <strain evidence="5 6">JOP 1030-1</strain>
    </source>
</reference>
<dbReference type="InterPro" id="IPR036188">
    <property type="entry name" value="FAD/NAD-bd_sf"/>
</dbReference>
<evidence type="ECO:0000256" key="2">
    <source>
        <dbReference type="ARBA" id="ARBA00022630"/>
    </source>
</evidence>